<proteinExistence type="predicted"/>
<keyword evidence="2" id="KW-1185">Reference proteome</keyword>
<gene>
    <name evidence="1" type="ORF">NQ318_001764</name>
</gene>
<dbReference type="EMBL" id="JAPWTK010000868">
    <property type="protein sequence ID" value="KAJ8935533.1"/>
    <property type="molecule type" value="Genomic_DNA"/>
</dbReference>
<sequence length="214" mass="25009">MEENPQSTSTLVASENEVSQTIVLRILRKENYHPYKFQLVQELNEDDPDRRLQFYSHDSIQTFRQTAMHTWLECSLPDNKELIKGTLKVRCNCNIRPSTTAAGFNIFGYISSVDRIFKQNRNLPFKPKFRHTLEEGDEAKRLDFCLKMGNRVLNDILYIAKIREEEDWRYSEYIVKWLHLSFNLGAAVTVATKNTSENVCAKNKTTKNKIIQLV</sequence>
<comment type="caution">
    <text evidence="1">The sequence shown here is derived from an EMBL/GenBank/DDBJ whole genome shotgun (WGS) entry which is preliminary data.</text>
</comment>
<reference evidence="1" key="1">
    <citation type="journal article" date="2023" name="Insect Mol. Biol.">
        <title>Genome sequencing provides insights into the evolution of gene families encoding plant cell wall-degrading enzymes in longhorned beetles.</title>
        <authorList>
            <person name="Shin N.R."/>
            <person name="Okamura Y."/>
            <person name="Kirsch R."/>
            <person name="Pauchet Y."/>
        </authorList>
    </citation>
    <scope>NUCLEOTIDE SEQUENCE</scope>
    <source>
        <strain evidence="1">AMC_N1</strain>
    </source>
</reference>
<evidence type="ECO:0000313" key="1">
    <source>
        <dbReference type="EMBL" id="KAJ8935533.1"/>
    </source>
</evidence>
<organism evidence="1 2">
    <name type="scientific">Aromia moschata</name>
    <dbReference type="NCBI Taxonomy" id="1265417"/>
    <lineage>
        <taxon>Eukaryota</taxon>
        <taxon>Metazoa</taxon>
        <taxon>Ecdysozoa</taxon>
        <taxon>Arthropoda</taxon>
        <taxon>Hexapoda</taxon>
        <taxon>Insecta</taxon>
        <taxon>Pterygota</taxon>
        <taxon>Neoptera</taxon>
        <taxon>Endopterygota</taxon>
        <taxon>Coleoptera</taxon>
        <taxon>Polyphaga</taxon>
        <taxon>Cucujiformia</taxon>
        <taxon>Chrysomeloidea</taxon>
        <taxon>Cerambycidae</taxon>
        <taxon>Cerambycinae</taxon>
        <taxon>Callichromatini</taxon>
        <taxon>Aromia</taxon>
    </lineage>
</organism>
<name>A0AAV8X9B1_9CUCU</name>
<evidence type="ECO:0000313" key="2">
    <source>
        <dbReference type="Proteomes" id="UP001162162"/>
    </source>
</evidence>
<dbReference type="AlphaFoldDB" id="A0AAV8X9B1"/>
<accession>A0AAV8X9B1</accession>
<dbReference type="PANTHER" id="PTHR47326:SF1">
    <property type="entry name" value="HTH PSQ-TYPE DOMAIN-CONTAINING PROTEIN"/>
    <property type="match status" value="1"/>
</dbReference>
<protein>
    <submittedName>
        <fullName evidence="1">Uncharacterized protein</fullName>
    </submittedName>
</protein>
<dbReference type="Proteomes" id="UP001162162">
    <property type="component" value="Unassembled WGS sequence"/>
</dbReference>
<dbReference type="PANTHER" id="PTHR47326">
    <property type="entry name" value="TRANSPOSABLE ELEMENT TC3 TRANSPOSASE-LIKE PROTEIN"/>
    <property type="match status" value="1"/>
</dbReference>